<dbReference type="EMBL" id="WUAV01000006">
    <property type="protein sequence ID" value="KAF1749651.1"/>
    <property type="molecule type" value="Genomic_DNA"/>
</dbReference>
<dbReference type="GeneID" id="78778035"/>
<organism evidence="1 2">
    <name type="scientific">Caenorhabditis remanei</name>
    <name type="common">Caenorhabditis vulgaris</name>
    <dbReference type="NCBI Taxonomy" id="31234"/>
    <lineage>
        <taxon>Eukaryota</taxon>
        <taxon>Metazoa</taxon>
        <taxon>Ecdysozoa</taxon>
        <taxon>Nematoda</taxon>
        <taxon>Chromadorea</taxon>
        <taxon>Rhabditida</taxon>
        <taxon>Rhabditina</taxon>
        <taxon>Rhabditomorpha</taxon>
        <taxon>Rhabditoidea</taxon>
        <taxon>Rhabditidae</taxon>
        <taxon>Peloderinae</taxon>
        <taxon>Caenorhabditis</taxon>
    </lineage>
</organism>
<dbReference type="Proteomes" id="UP000483820">
    <property type="component" value="Chromosome X"/>
</dbReference>
<comment type="caution">
    <text evidence="1">The sequence shown here is derived from an EMBL/GenBank/DDBJ whole genome shotgun (WGS) entry which is preliminary data.</text>
</comment>
<sequence length="73" mass="8751">MEDGRWTTEKWRLSCEETNVEYARFSALTSDDDEPLFRKDDKEFENSSDYFTANDDDFIFPYPTMKSRNADIF</sequence>
<dbReference type="AlphaFoldDB" id="A0A6A5G4K2"/>
<accession>A0A6A5G4K2</accession>
<protein>
    <submittedName>
        <fullName evidence="1">Uncharacterized protein</fullName>
    </submittedName>
</protein>
<gene>
    <name evidence="1" type="ORF">GCK72_026119</name>
</gene>
<proteinExistence type="predicted"/>
<name>A0A6A5G4K2_CAERE</name>
<dbReference type="KEGG" id="crq:GCK72_026119"/>
<reference evidence="1 2" key="1">
    <citation type="submission" date="2019-12" db="EMBL/GenBank/DDBJ databases">
        <title>Chromosome-level assembly of the Caenorhabditis remanei genome.</title>
        <authorList>
            <person name="Teterina A.A."/>
            <person name="Willis J.H."/>
            <person name="Phillips P.C."/>
        </authorList>
    </citation>
    <scope>NUCLEOTIDE SEQUENCE [LARGE SCALE GENOMIC DNA]</scope>
    <source>
        <strain evidence="1 2">PX506</strain>
        <tissue evidence="1">Whole organism</tissue>
    </source>
</reference>
<evidence type="ECO:0000313" key="1">
    <source>
        <dbReference type="EMBL" id="KAF1749651.1"/>
    </source>
</evidence>
<dbReference type="RefSeq" id="XP_053580240.1">
    <property type="nucleotide sequence ID" value="XM_053736674.1"/>
</dbReference>
<evidence type="ECO:0000313" key="2">
    <source>
        <dbReference type="Proteomes" id="UP000483820"/>
    </source>
</evidence>
<dbReference type="CTD" id="78778035"/>